<protein>
    <submittedName>
        <fullName evidence="1">Uncharacterized protein</fullName>
    </submittedName>
</protein>
<dbReference type="AlphaFoldDB" id="A0ABD0M3V7"/>
<dbReference type="Proteomes" id="UP001519460">
    <property type="component" value="Unassembled WGS sequence"/>
</dbReference>
<gene>
    <name evidence="1" type="ORF">BaRGS_00002775</name>
</gene>
<organism evidence="1 2">
    <name type="scientific">Batillaria attramentaria</name>
    <dbReference type="NCBI Taxonomy" id="370345"/>
    <lineage>
        <taxon>Eukaryota</taxon>
        <taxon>Metazoa</taxon>
        <taxon>Spiralia</taxon>
        <taxon>Lophotrochozoa</taxon>
        <taxon>Mollusca</taxon>
        <taxon>Gastropoda</taxon>
        <taxon>Caenogastropoda</taxon>
        <taxon>Sorbeoconcha</taxon>
        <taxon>Cerithioidea</taxon>
        <taxon>Batillariidae</taxon>
        <taxon>Batillaria</taxon>
    </lineage>
</organism>
<evidence type="ECO:0000313" key="1">
    <source>
        <dbReference type="EMBL" id="KAK7506053.1"/>
    </source>
</evidence>
<keyword evidence="2" id="KW-1185">Reference proteome</keyword>
<accession>A0ABD0M3V7</accession>
<feature type="non-terminal residue" evidence="1">
    <location>
        <position position="60"/>
    </location>
</feature>
<reference evidence="1 2" key="1">
    <citation type="journal article" date="2023" name="Sci. Data">
        <title>Genome assembly of the Korean intertidal mud-creeper Batillaria attramentaria.</title>
        <authorList>
            <person name="Patra A.K."/>
            <person name="Ho P.T."/>
            <person name="Jun S."/>
            <person name="Lee S.J."/>
            <person name="Kim Y."/>
            <person name="Won Y.J."/>
        </authorList>
    </citation>
    <scope>NUCLEOTIDE SEQUENCE [LARGE SCALE GENOMIC DNA]</scope>
    <source>
        <strain evidence="1">Wonlab-2016</strain>
    </source>
</reference>
<proteinExistence type="predicted"/>
<sequence length="60" mass="6926">TLSKSWPNCPSSSARIVTSVSYRPPQTHVHWRRCARKRRSVTRRSRSLVLKTVLTSCTDK</sequence>
<evidence type="ECO:0000313" key="2">
    <source>
        <dbReference type="Proteomes" id="UP001519460"/>
    </source>
</evidence>
<feature type="non-terminal residue" evidence="1">
    <location>
        <position position="1"/>
    </location>
</feature>
<dbReference type="EMBL" id="JACVVK020000008">
    <property type="protein sequence ID" value="KAK7506053.1"/>
    <property type="molecule type" value="Genomic_DNA"/>
</dbReference>
<comment type="caution">
    <text evidence="1">The sequence shown here is derived from an EMBL/GenBank/DDBJ whole genome shotgun (WGS) entry which is preliminary data.</text>
</comment>
<name>A0ABD0M3V7_9CAEN</name>